<dbReference type="InterPro" id="IPR001466">
    <property type="entry name" value="Beta-lactam-related"/>
</dbReference>
<dbReference type="InterPro" id="IPR050491">
    <property type="entry name" value="AmpC-like"/>
</dbReference>
<name>A0A7T5EPS7_9BACL</name>
<protein>
    <submittedName>
        <fullName evidence="2">Beta-lactamase family protein</fullName>
    </submittedName>
</protein>
<dbReference type="Pfam" id="PF00144">
    <property type="entry name" value="Beta-lactamase"/>
    <property type="match status" value="1"/>
</dbReference>
<dbReference type="EMBL" id="CP073708">
    <property type="protein sequence ID" value="QUO43581.1"/>
    <property type="molecule type" value="Genomic_DNA"/>
</dbReference>
<dbReference type="KEGG" id="bcop:JD108_05780"/>
<dbReference type="Proteomes" id="UP000677234">
    <property type="component" value="Chromosome"/>
</dbReference>
<dbReference type="SUPFAM" id="SSF56601">
    <property type="entry name" value="beta-lactamase/transpeptidase-like"/>
    <property type="match status" value="1"/>
</dbReference>
<proteinExistence type="predicted"/>
<dbReference type="PANTHER" id="PTHR46825">
    <property type="entry name" value="D-ALANYL-D-ALANINE-CARBOXYPEPTIDASE/ENDOPEPTIDASE AMPH"/>
    <property type="match status" value="1"/>
</dbReference>
<evidence type="ECO:0000313" key="3">
    <source>
        <dbReference type="EMBL" id="QUO43581.1"/>
    </source>
</evidence>
<feature type="domain" description="Beta-lactamase-related" evidence="1">
    <location>
        <begin position="9"/>
        <end position="333"/>
    </location>
</feature>
<accession>A0A7T5EPS7</accession>
<keyword evidence="5" id="KW-1185">Reference proteome</keyword>
<reference evidence="3" key="2">
    <citation type="submission" date="2021-04" db="EMBL/GenBank/DDBJ databases">
        <title>Brevibacillus composti FJAT-54423, complete genome.</title>
        <authorList>
            <person name="Tang R."/>
        </authorList>
    </citation>
    <scope>NUCLEOTIDE SEQUENCE</scope>
    <source>
        <strain evidence="3">FJAT-54424</strain>
    </source>
</reference>
<dbReference type="EMBL" id="CP066308">
    <property type="protein sequence ID" value="QQE76508.1"/>
    <property type="molecule type" value="Genomic_DNA"/>
</dbReference>
<dbReference type="PANTHER" id="PTHR46825:SF9">
    <property type="entry name" value="BETA-LACTAMASE-RELATED DOMAIN-CONTAINING PROTEIN"/>
    <property type="match status" value="1"/>
</dbReference>
<evidence type="ECO:0000313" key="4">
    <source>
        <dbReference type="Proteomes" id="UP000595847"/>
    </source>
</evidence>
<dbReference type="InterPro" id="IPR012338">
    <property type="entry name" value="Beta-lactam/transpept-like"/>
</dbReference>
<dbReference type="AlphaFoldDB" id="A0A7T5EPS7"/>
<gene>
    <name evidence="2" type="ORF">JD108_05780</name>
    <name evidence="3" type="ORF">KDJ56_05460</name>
</gene>
<organism evidence="2 4">
    <name type="scientific">Brevibacillus composti</name>
    <dbReference type="NCBI Taxonomy" id="2796470"/>
    <lineage>
        <taxon>Bacteria</taxon>
        <taxon>Bacillati</taxon>
        <taxon>Bacillota</taxon>
        <taxon>Bacilli</taxon>
        <taxon>Bacillales</taxon>
        <taxon>Paenibacillaceae</taxon>
        <taxon>Brevibacillus</taxon>
    </lineage>
</organism>
<evidence type="ECO:0000259" key="1">
    <source>
        <dbReference type="Pfam" id="PF00144"/>
    </source>
</evidence>
<sequence>MNSGEWSQVEDYVREKMGREGIAGAAIAVSRRGEIVYEQGFGVRDLETGEPVTPDTIFGIASVTKSFTALAVMQLAEQGKLSIDDPVTAYLPEFALSTLEQPELVRIHHLLSHTTGLAPIQRREDLTRLSDHLAYVAQDHELLGLPGEYFSYCNDTFLLLGLIIERVTGRLFRRHMTAELLDRLEMNRSTFSLEEVARMSNVSVPYVKNADGSGLLKAAWPLLGNYEVGGGIRSNVRDLLTYGQLYTNGGSARGERILSEEWIRRMWQPVHPIVRKTSYGYGLKSTPDYAGAGVTLVEHGGGQPGVSSHFGFVPEEGIAAVVLTNVAHVPARDLWLAAIHRELGLPLDLREQEPEYEAASDELERFIGTYACEEGGRLSVTRASDGLRAELAGEVHPLRASDSRTLVMMSEGMPLPFFWKEGEKAWAVLLGSRMLTRKEEEGIEK</sequence>
<reference evidence="2 4" key="1">
    <citation type="submission" date="2020-12" db="EMBL/GenBank/DDBJ databases">
        <title>strain FJAT-54423T represents a novel species of the genus Brevibacillus.</title>
        <authorList>
            <person name="Tang R."/>
        </authorList>
    </citation>
    <scope>NUCLEOTIDE SEQUENCE [LARGE SCALE GENOMIC DNA]</scope>
    <source>
        <strain evidence="2 4">FJAT-54423</strain>
    </source>
</reference>
<evidence type="ECO:0000313" key="2">
    <source>
        <dbReference type="EMBL" id="QQE76508.1"/>
    </source>
</evidence>
<dbReference type="Gene3D" id="3.40.710.10">
    <property type="entry name" value="DD-peptidase/beta-lactamase superfamily"/>
    <property type="match status" value="1"/>
</dbReference>
<dbReference type="Proteomes" id="UP000595847">
    <property type="component" value="Chromosome"/>
</dbReference>
<evidence type="ECO:0000313" key="5">
    <source>
        <dbReference type="Proteomes" id="UP000677234"/>
    </source>
</evidence>